<evidence type="ECO:0000313" key="2">
    <source>
        <dbReference type="EMBL" id="GEN88507.1"/>
    </source>
</evidence>
<keyword evidence="3" id="KW-1185">Reference proteome</keyword>
<keyword evidence="1" id="KW-0472">Membrane</keyword>
<keyword evidence="1" id="KW-0812">Transmembrane</keyword>
<evidence type="ECO:0000256" key="1">
    <source>
        <dbReference type="SAM" id="Phobius"/>
    </source>
</evidence>
<dbReference type="AlphaFoldDB" id="A0A511ZM45"/>
<protein>
    <submittedName>
        <fullName evidence="2">Uncharacterized protein</fullName>
    </submittedName>
</protein>
<feature type="transmembrane region" description="Helical" evidence="1">
    <location>
        <begin position="30"/>
        <end position="49"/>
    </location>
</feature>
<feature type="transmembrane region" description="Helical" evidence="1">
    <location>
        <begin position="6"/>
        <end position="25"/>
    </location>
</feature>
<evidence type="ECO:0000313" key="3">
    <source>
        <dbReference type="Proteomes" id="UP000321558"/>
    </source>
</evidence>
<dbReference type="RefSeq" id="WP_147211456.1">
    <property type="nucleotide sequence ID" value="NZ_BJYM01000014.1"/>
</dbReference>
<sequence length="89" mass="9966">MEFLTGYLPIMIGIGAILFLISIFLKEKRIVPPMVVSSLSLICIFLSYFFEGREESLIGDISLAAFISSTAVLILMVIISWTRTHPKNK</sequence>
<dbReference type="EMBL" id="BJYM01000014">
    <property type="protein sequence ID" value="GEN88507.1"/>
    <property type="molecule type" value="Genomic_DNA"/>
</dbReference>
<keyword evidence="1" id="KW-1133">Transmembrane helix</keyword>
<comment type="caution">
    <text evidence="2">The sequence shown here is derived from an EMBL/GenBank/DDBJ whole genome shotgun (WGS) entry which is preliminary data.</text>
</comment>
<gene>
    <name evidence="2" type="ORF">OSO01_32460</name>
</gene>
<dbReference type="OrthoDB" id="2720489at2"/>
<feature type="transmembrane region" description="Helical" evidence="1">
    <location>
        <begin position="61"/>
        <end position="81"/>
    </location>
</feature>
<name>A0A511ZM45_9BACI</name>
<accession>A0A511ZM45</accession>
<organism evidence="2 3">
    <name type="scientific">Oceanobacillus sojae</name>
    <dbReference type="NCBI Taxonomy" id="582851"/>
    <lineage>
        <taxon>Bacteria</taxon>
        <taxon>Bacillati</taxon>
        <taxon>Bacillota</taxon>
        <taxon>Bacilli</taxon>
        <taxon>Bacillales</taxon>
        <taxon>Bacillaceae</taxon>
        <taxon>Oceanobacillus</taxon>
    </lineage>
</organism>
<dbReference type="Proteomes" id="UP000321558">
    <property type="component" value="Unassembled WGS sequence"/>
</dbReference>
<proteinExistence type="predicted"/>
<reference evidence="2 3" key="1">
    <citation type="submission" date="2019-07" db="EMBL/GenBank/DDBJ databases">
        <title>Whole genome shotgun sequence of Oceanobacillus sojae NBRC 105379.</title>
        <authorList>
            <person name="Hosoyama A."/>
            <person name="Uohara A."/>
            <person name="Ohji S."/>
            <person name="Ichikawa N."/>
        </authorList>
    </citation>
    <scope>NUCLEOTIDE SEQUENCE [LARGE SCALE GENOMIC DNA]</scope>
    <source>
        <strain evidence="2 3">NBRC 105379</strain>
    </source>
</reference>